<protein>
    <submittedName>
        <fullName evidence="4">Tyrosine-type recombinase/integrase</fullName>
    </submittedName>
</protein>
<comment type="caution">
    <text evidence="4">The sequence shown here is derived from an EMBL/GenBank/DDBJ whole genome shotgun (WGS) entry which is preliminary data.</text>
</comment>
<dbReference type="Pfam" id="PF20172">
    <property type="entry name" value="DUF6538"/>
    <property type="match status" value="1"/>
</dbReference>
<evidence type="ECO:0000313" key="4">
    <source>
        <dbReference type="EMBL" id="MCP3731803.1"/>
    </source>
</evidence>
<dbReference type="InterPro" id="IPR011010">
    <property type="entry name" value="DNA_brk_join_enz"/>
</dbReference>
<dbReference type="InterPro" id="IPR046668">
    <property type="entry name" value="DUF6538"/>
</dbReference>
<dbReference type="GO" id="GO:0006310">
    <property type="term" value="P:DNA recombination"/>
    <property type="evidence" value="ECO:0007669"/>
    <property type="project" value="UniProtKB-KW"/>
</dbReference>
<organism evidence="4 5">
    <name type="scientific">Sphingomonas tagetis</name>
    <dbReference type="NCBI Taxonomy" id="2949092"/>
    <lineage>
        <taxon>Bacteria</taxon>
        <taxon>Pseudomonadati</taxon>
        <taxon>Pseudomonadota</taxon>
        <taxon>Alphaproteobacteria</taxon>
        <taxon>Sphingomonadales</taxon>
        <taxon>Sphingomonadaceae</taxon>
        <taxon>Sphingomonas</taxon>
    </lineage>
</organism>
<sequence length="580" mass="64890">MKNAANRYLWFRPESRNIWFRMAVPREVQGRVGRKPILCSLGTADRRQALILAGKKRAELFEEWGLMPKAKEAAPVIDPASLGVRIGFDDMIAAMEERRKAWPADDAEYAVRLAEREATLRRLTRRLHDGDLSEWEAVADRAIAGRELPFEKGSEAYAALVQALAEGSIDAVGTFTRRHGGELNAEPQSTVVQEAKAKEAAKAKPGETIMELFERWASEVLDKGDKRADTVNQDRKVIQQFAAFVGVDRDMRSIKPDEVFEYRETLRALPPKWTTKRELRGLHMRTAASKARELDLPKTAFTTVNKHLSTISPLYRWLRGQPKWSGLGNPCDGLFYAKVKGKNARPPFSTAMLNQILTSPLFTGFLSDDREHVAGNMRADDWRKWIPLVAMFTGARIGEIAQLRIGDVNRQHGVWFVHIRHEEGEGLTTKSGKSRFAAVHSMLGRIGFLDFHARRLKAAGGDLSAPLFPELEPNARGQISGTPSRWWRDYLSAIGVKDGADGYGAHSFRHTLADRLRDEADLLDDKIAVVLGHSIKTTTSGYGTVPQGTVPMFKAWMEAVRFEGVDFTHLIADADALKVV</sequence>
<name>A0A9X2KQI6_9SPHN</name>
<dbReference type="Proteomes" id="UP001139451">
    <property type="component" value="Unassembled WGS sequence"/>
</dbReference>
<dbReference type="InterPro" id="IPR002104">
    <property type="entry name" value="Integrase_catalytic"/>
</dbReference>
<evidence type="ECO:0000256" key="2">
    <source>
        <dbReference type="ARBA" id="ARBA00023172"/>
    </source>
</evidence>
<keyword evidence="5" id="KW-1185">Reference proteome</keyword>
<evidence type="ECO:0000259" key="3">
    <source>
        <dbReference type="PROSITE" id="PS51898"/>
    </source>
</evidence>
<dbReference type="Pfam" id="PF00589">
    <property type="entry name" value="Phage_integrase"/>
    <property type="match status" value="1"/>
</dbReference>
<evidence type="ECO:0000313" key="5">
    <source>
        <dbReference type="Proteomes" id="UP001139451"/>
    </source>
</evidence>
<feature type="domain" description="Tyr recombinase" evidence="3">
    <location>
        <begin position="360"/>
        <end position="558"/>
    </location>
</feature>
<dbReference type="InterPro" id="IPR050090">
    <property type="entry name" value="Tyrosine_recombinase_XerCD"/>
</dbReference>
<dbReference type="PROSITE" id="PS51898">
    <property type="entry name" value="TYR_RECOMBINASE"/>
    <property type="match status" value="1"/>
</dbReference>
<gene>
    <name evidence="4" type="ORF">M9978_15365</name>
</gene>
<accession>A0A9X2KQI6</accession>
<keyword evidence="2" id="KW-0233">DNA recombination</keyword>
<proteinExistence type="predicted"/>
<dbReference type="PANTHER" id="PTHR30349">
    <property type="entry name" value="PHAGE INTEGRASE-RELATED"/>
    <property type="match status" value="1"/>
</dbReference>
<dbReference type="EMBL" id="JAMLDX010000012">
    <property type="protein sequence ID" value="MCP3731803.1"/>
    <property type="molecule type" value="Genomic_DNA"/>
</dbReference>
<dbReference type="Gene3D" id="1.10.443.10">
    <property type="entry name" value="Intergrase catalytic core"/>
    <property type="match status" value="1"/>
</dbReference>
<keyword evidence="1" id="KW-0229">DNA integration</keyword>
<dbReference type="AlphaFoldDB" id="A0A9X2KQI6"/>
<dbReference type="GO" id="GO:0003677">
    <property type="term" value="F:DNA binding"/>
    <property type="evidence" value="ECO:0007669"/>
    <property type="project" value="InterPro"/>
</dbReference>
<evidence type="ECO:0000256" key="1">
    <source>
        <dbReference type="ARBA" id="ARBA00022908"/>
    </source>
</evidence>
<reference evidence="4" key="1">
    <citation type="submission" date="2022-05" db="EMBL/GenBank/DDBJ databases">
        <title>Sphingomonas sp. strain MG17 Genome sequencing and assembly.</title>
        <authorList>
            <person name="Kim I."/>
        </authorList>
    </citation>
    <scope>NUCLEOTIDE SEQUENCE</scope>
    <source>
        <strain evidence="4">MG17</strain>
    </source>
</reference>
<dbReference type="SUPFAM" id="SSF56349">
    <property type="entry name" value="DNA breaking-rejoining enzymes"/>
    <property type="match status" value="1"/>
</dbReference>
<dbReference type="InterPro" id="IPR013762">
    <property type="entry name" value="Integrase-like_cat_sf"/>
</dbReference>
<dbReference type="RefSeq" id="WP_254294712.1">
    <property type="nucleotide sequence ID" value="NZ_JAMLDX010000012.1"/>
</dbReference>
<dbReference type="GO" id="GO:0015074">
    <property type="term" value="P:DNA integration"/>
    <property type="evidence" value="ECO:0007669"/>
    <property type="project" value="UniProtKB-KW"/>
</dbReference>